<dbReference type="GO" id="GO:0008270">
    <property type="term" value="F:zinc ion binding"/>
    <property type="evidence" value="ECO:0007669"/>
    <property type="project" value="UniProtKB-UniRule"/>
</dbReference>
<dbReference type="CDD" id="cd23024">
    <property type="entry name" value="zf-HIT_ZNHIT2-3"/>
    <property type="match status" value="1"/>
</dbReference>
<dbReference type="RefSeq" id="XP_031028036.1">
    <property type="nucleotide sequence ID" value="XM_031166049.1"/>
</dbReference>
<organism evidence="3 4">
    <name type="scientific">Synchytrium microbalum</name>
    <dbReference type="NCBI Taxonomy" id="1806994"/>
    <lineage>
        <taxon>Eukaryota</taxon>
        <taxon>Fungi</taxon>
        <taxon>Fungi incertae sedis</taxon>
        <taxon>Chytridiomycota</taxon>
        <taxon>Chytridiomycota incertae sedis</taxon>
        <taxon>Chytridiomycetes</taxon>
        <taxon>Synchytriales</taxon>
        <taxon>Synchytriaceae</taxon>
        <taxon>Synchytrium</taxon>
    </lineage>
</organism>
<comment type="caution">
    <text evidence="3">The sequence shown here is derived from an EMBL/GenBank/DDBJ whole genome shotgun (WGS) entry which is preliminary data.</text>
</comment>
<dbReference type="PROSITE" id="PS51083">
    <property type="entry name" value="ZF_HIT"/>
    <property type="match status" value="1"/>
</dbReference>
<dbReference type="EMBL" id="QEAO01000001">
    <property type="protein sequence ID" value="TPX38322.1"/>
    <property type="molecule type" value="Genomic_DNA"/>
</dbReference>
<evidence type="ECO:0000256" key="1">
    <source>
        <dbReference type="PROSITE-ProRule" id="PRU00453"/>
    </source>
</evidence>
<dbReference type="Pfam" id="PF04438">
    <property type="entry name" value="zf-HIT"/>
    <property type="match status" value="1"/>
</dbReference>
<evidence type="ECO:0000313" key="3">
    <source>
        <dbReference type="EMBL" id="TPX38322.1"/>
    </source>
</evidence>
<sequence>MADVRILGSDTDPPVSSSDPVCGICGKQISRYTCPRCNLRYCTLTCYKSEKHADCTETFYKESFVAELEGKRADDGEKKHMLDILKRFEEEQQDPLDPGMSLEERLADVDLDQASPDDMLSLLTPAERQEFELALKAQALSHIIPVWTPWWMEAPPKVVALDTEAQKTEVPDILQDIKPLEKLTKQVPADSVLLNVVDILYSYVEASRYFNGDWSVDPEAACAYIWESSGVLSSATPSAVDTVDSVLASVRSHSLQLSRERQPSMEAFRLFLNDISLILTSLRYTLAALSDMYRLFESVSVGKSKLRRRAFLTFKKIYFYVAWIHGSPMMEEGLSRIARGVGREAEAILQESERLRQELATVDKLRRERNSKGAPGPGIVEL</sequence>
<accession>A0A507CFB8</accession>
<keyword evidence="4" id="KW-1185">Reference proteome</keyword>
<proteinExistence type="predicted"/>
<reference evidence="3 4" key="1">
    <citation type="journal article" date="2019" name="Sci. Rep.">
        <title>Comparative genomics of chytrid fungi reveal insights into the obligate biotrophic and pathogenic lifestyle of Synchytrium endobioticum.</title>
        <authorList>
            <person name="van de Vossenberg B.T.L.H."/>
            <person name="Warris S."/>
            <person name="Nguyen H.D.T."/>
            <person name="van Gent-Pelzer M.P.E."/>
            <person name="Joly D.L."/>
            <person name="van de Geest H.C."/>
            <person name="Bonants P.J.M."/>
            <person name="Smith D.S."/>
            <person name="Levesque C.A."/>
            <person name="van der Lee T.A.J."/>
        </authorList>
    </citation>
    <scope>NUCLEOTIDE SEQUENCE [LARGE SCALE GENOMIC DNA]</scope>
    <source>
        <strain evidence="3 4">JEL517</strain>
    </source>
</reference>
<dbReference type="InterPro" id="IPR007529">
    <property type="entry name" value="Znf_HIT"/>
</dbReference>
<dbReference type="AlphaFoldDB" id="A0A507CFB8"/>
<dbReference type="InterPro" id="IPR039646">
    <property type="entry name" value="ZNHIT2"/>
</dbReference>
<dbReference type="OrthoDB" id="18412at2759"/>
<keyword evidence="1" id="KW-0863">Zinc-finger</keyword>
<dbReference type="STRING" id="1806994.A0A507CFB8"/>
<evidence type="ECO:0000313" key="4">
    <source>
        <dbReference type="Proteomes" id="UP000319731"/>
    </source>
</evidence>
<dbReference type="PANTHER" id="PTHR15555:SF0">
    <property type="entry name" value="ZINC FINGER HIT DOMAIN-CONTAINING PROTEIN 2"/>
    <property type="match status" value="1"/>
</dbReference>
<protein>
    <recommendedName>
        <fullName evidence="2">HIT-type domain-containing protein</fullName>
    </recommendedName>
</protein>
<feature type="domain" description="HIT-type" evidence="2">
    <location>
        <begin position="22"/>
        <end position="55"/>
    </location>
</feature>
<evidence type="ECO:0000259" key="2">
    <source>
        <dbReference type="PROSITE" id="PS51083"/>
    </source>
</evidence>
<gene>
    <name evidence="3" type="ORF">SmJEL517_g00119</name>
</gene>
<keyword evidence="1" id="KW-0479">Metal-binding</keyword>
<name>A0A507CFB8_9FUNG</name>
<dbReference type="GeneID" id="42001346"/>
<keyword evidence="1" id="KW-0862">Zinc</keyword>
<dbReference type="PANTHER" id="PTHR15555">
    <property type="entry name" value="ZINC FINGER HIT DOMAIN CONTAINING PROTEIN 2 PROTEIN FON -RELATED"/>
    <property type="match status" value="1"/>
</dbReference>
<dbReference type="Proteomes" id="UP000319731">
    <property type="component" value="Unassembled WGS sequence"/>
</dbReference>
<dbReference type="Gene3D" id="3.30.60.190">
    <property type="match status" value="1"/>
</dbReference>
<dbReference type="SUPFAM" id="SSF144232">
    <property type="entry name" value="HIT/MYND zinc finger-like"/>
    <property type="match status" value="1"/>
</dbReference>